<organism evidence="2 3">
    <name type="scientific">Amycolatopsis camponoti</name>
    <dbReference type="NCBI Taxonomy" id="2606593"/>
    <lineage>
        <taxon>Bacteria</taxon>
        <taxon>Bacillati</taxon>
        <taxon>Actinomycetota</taxon>
        <taxon>Actinomycetes</taxon>
        <taxon>Pseudonocardiales</taxon>
        <taxon>Pseudonocardiaceae</taxon>
        <taxon>Amycolatopsis</taxon>
    </lineage>
</organism>
<dbReference type="Pfam" id="PF04486">
    <property type="entry name" value="SchA_CurD"/>
    <property type="match status" value="1"/>
</dbReference>
<evidence type="ECO:0000259" key="1">
    <source>
        <dbReference type="Pfam" id="PF04486"/>
    </source>
</evidence>
<reference evidence="2 3" key="1">
    <citation type="submission" date="2019-09" db="EMBL/GenBank/DDBJ databases">
        <authorList>
            <person name="Leyn A S."/>
        </authorList>
    </citation>
    <scope>NUCLEOTIDE SEQUENCE [LARGE SCALE GENOMIC DNA]</scope>
    <source>
        <strain evidence="2">AA231_1</strain>
    </source>
</reference>
<gene>
    <name evidence="2" type="ORF">AA23TX_05750</name>
</gene>
<name>A0A6I8M013_9PSEU</name>
<protein>
    <submittedName>
        <fullName evidence="2">WhiE I protein of uncharacterized function</fullName>
    </submittedName>
</protein>
<dbReference type="InterPro" id="IPR007575">
    <property type="entry name" value="SchA_CurD-like"/>
</dbReference>
<sequence>MSFAAISYNIRPDTEAEIAEIFSATGFKRTGSPVVYDADGNEVGLIPATGLFIGDDSMVRIIQYQGELDDVARHMSRQTTVKFAEQRLSPFLAEPRDTQTEQGFLRYFENSLMADCGGSTTPDRLARITVMRFRHPGPAHADFALESRVPIWAEPGHPDGPALLAERWYRNGESVVRLWQHTGDLRDVARAVARDATAFAHETRLLAALSGGTLRPTEESYPDVVGRLAMRCLSQLAMHDSPAGEILPARV</sequence>
<dbReference type="EMBL" id="CABVGP010000002">
    <property type="protein sequence ID" value="VVJ20729.1"/>
    <property type="molecule type" value="Genomic_DNA"/>
</dbReference>
<evidence type="ECO:0000313" key="3">
    <source>
        <dbReference type="Proteomes" id="UP000399805"/>
    </source>
</evidence>
<keyword evidence="3" id="KW-1185">Reference proteome</keyword>
<evidence type="ECO:0000313" key="2">
    <source>
        <dbReference type="EMBL" id="VVJ20729.1"/>
    </source>
</evidence>
<proteinExistence type="predicted"/>
<feature type="domain" description="SchA/CurD-like" evidence="1">
    <location>
        <begin position="1"/>
        <end position="114"/>
    </location>
</feature>
<accession>A0A6I8M013</accession>
<dbReference type="Proteomes" id="UP000399805">
    <property type="component" value="Unassembled WGS sequence"/>
</dbReference>
<dbReference type="AlphaFoldDB" id="A0A6I8M013"/>
<dbReference type="RefSeq" id="WP_155545794.1">
    <property type="nucleotide sequence ID" value="NZ_CABVGP010000002.1"/>
</dbReference>